<keyword evidence="3" id="KW-1185">Reference proteome</keyword>
<proteinExistence type="predicted"/>
<feature type="compositionally biased region" description="Polar residues" evidence="1">
    <location>
        <begin position="466"/>
        <end position="475"/>
    </location>
</feature>
<dbReference type="EMBL" id="JWZT01004662">
    <property type="protein sequence ID" value="KII63491.1"/>
    <property type="molecule type" value="Genomic_DNA"/>
</dbReference>
<evidence type="ECO:0000313" key="3">
    <source>
        <dbReference type="Proteomes" id="UP000031668"/>
    </source>
</evidence>
<feature type="compositionally biased region" description="Basic and acidic residues" evidence="1">
    <location>
        <begin position="450"/>
        <end position="462"/>
    </location>
</feature>
<accession>A0A0C2MP94</accession>
<name>A0A0C2MP94_THEKT</name>
<feature type="compositionally biased region" description="Acidic residues" evidence="1">
    <location>
        <begin position="407"/>
        <end position="427"/>
    </location>
</feature>
<organism evidence="2 3">
    <name type="scientific">Thelohanellus kitauei</name>
    <name type="common">Myxosporean</name>
    <dbReference type="NCBI Taxonomy" id="669202"/>
    <lineage>
        <taxon>Eukaryota</taxon>
        <taxon>Metazoa</taxon>
        <taxon>Cnidaria</taxon>
        <taxon>Myxozoa</taxon>
        <taxon>Myxosporea</taxon>
        <taxon>Bivalvulida</taxon>
        <taxon>Platysporina</taxon>
        <taxon>Myxobolidae</taxon>
        <taxon>Thelohanellus</taxon>
    </lineage>
</organism>
<evidence type="ECO:0000256" key="1">
    <source>
        <dbReference type="SAM" id="MobiDB-lite"/>
    </source>
</evidence>
<reference evidence="2 3" key="1">
    <citation type="journal article" date="2014" name="Genome Biol. Evol.">
        <title>The genome of the myxosporean Thelohanellus kitauei shows adaptations to nutrient acquisition within its fish host.</title>
        <authorList>
            <person name="Yang Y."/>
            <person name="Xiong J."/>
            <person name="Zhou Z."/>
            <person name="Huo F."/>
            <person name="Miao W."/>
            <person name="Ran C."/>
            <person name="Liu Y."/>
            <person name="Zhang J."/>
            <person name="Feng J."/>
            <person name="Wang M."/>
            <person name="Wang M."/>
            <person name="Wang L."/>
            <person name="Yao B."/>
        </authorList>
    </citation>
    <scope>NUCLEOTIDE SEQUENCE [LARGE SCALE GENOMIC DNA]</scope>
    <source>
        <strain evidence="2">Wuqing</strain>
    </source>
</reference>
<sequence length="496" mass="57582">MPKELIRCYQVFDRGQKLDHVSKIKFIACFNAILNLLDNSLYSPILEVDFYSGIVEYYLNECPSSYYSVDEKLLKDLISRVHFIIVEIFNKIVLHHEQILLMENAGNLRRFINIPNVFSLIRLFGQYTNFETSMVPLIFKLISILRKDNDFQVEQASRYLTTKLLNWDTQMATKIQHDTVMRIAETLFVCHTLFMDLSLTEFGDGELIQRLAQLTRTILNHPNDQDTGTQKYLTHIKISAVKIIEKLLTTVPITQDILQALLNICKFDNFVVFMKEIIQVDDIFKRFASTLNDHQRHELFSHIYAKKYNRNVESICQIFPNIDPDAVESLLAVYHTPEAVISNLITNPELQNSAKSKTSTKKPEIVYEAEQTQDYELFADPEINKVNIRLVENQDIEESKQNAKYPDDEDDQDLENDDDFDESDEECGFLLPVPGTESDPEEFCQPSSTSHERRVHFQDPPHEIQTIPSAKNSFPSGRRRPFGRGFRGYRGTRGRF</sequence>
<comment type="caution">
    <text evidence="2">The sequence shown here is derived from an EMBL/GenBank/DDBJ whole genome shotgun (WGS) entry which is preliminary data.</text>
</comment>
<gene>
    <name evidence="2" type="ORF">RF11_01444</name>
</gene>
<evidence type="ECO:0000313" key="2">
    <source>
        <dbReference type="EMBL" id="KII63491.1"/>
    </source>
</evidence>
<protein>
    <submittedName>
        <fullName evidence="2">Uncharacterized protein</fullName>
    </submittedName>
</protein>
<dbReference type="Proteomes" id="UP000031668">
    <property type="component" value="Unassembled WGS sequence"/>
</dbReference>
<dbReference type="AlphaFoldDB" id="A0A0C2MP94"/>
<feature type="region of interest" description="Disordered" evidence="1">
    <location>
        <begin position="397"/>
        <end position="496"/>
    </location>
</feature>